<keyword evidence="1" id="KW-1133">Transmembrane helix</keyword>
<dbReference type="InterPro" id="IPR021279">
    <property type="entry name" value="DUF2721"/>
</dbReference>
<feature type="transmembrane region" description="Helical" evidence="1">
    <location>
        <begin position="64"/>
        <end position="89"/>
    </location>
</feature>
<evidence type="ECO:0008006" key="4">
    <source>
        <dbReference type="Google" id="ProtNLM"/>
    </source>
</evidence>
<dbReference type="AlphaFoldDB" id="D5BSL6"/>
<dbReference type="OrthoDB" id="7158871at2"/>
<dbReference type="RefSeq" id="WP_013045892.1">
    <property type="nucleotide sequence ID" value="NC_014010.1"/>
</dbReference>
<evidence type="ECO:0000313" key="3">
    <source>
        <dbReference type="Proteomes" id="UP000007460"/>
    </source>
</evidence>
<proteinExistence type="predicted"/>
<dbReference type="Proteomes" id="UP000007460">
    <property type="component" value="Chromosome"/>
</dbReference>
<evidence type="ECO:0000256" key="1">
    <source>
        <dbReference type="SAM" id="Phobius"/>
    </source>
</evidence>
<dbReference type="Pfam" id="PF11026">
    <property type="entry name" value="DUF2721"/>
    <property type="match status" value="1"/>
</dbReference>
<keyword evidence="3" id="KW-1185">Reference proteome</keyword>
<protein>
    <recommendedName>
        <fullName evidence="4">DUF2721 domain-containing protein</fullName>
    </recommendedName>
</protein>
<dbReference type="KEGG" id="apb:SAR116_1020"/>
<keyword evidence="1" id="KW-0812">Transmembrane</keyword>
<dbReference type="eggNOG" id="ENOG5032RP9">
    <property type="taxonomic scope" value="Bacteria"/>
</dbReference>
<dbReference type="HOGENOM" id="CLU_126543_1_0_5"/>
<accession>D5BSL6</accession>
<organism evidence="2 3">
    <name type="scientific">Puniceispirillum marinum (strain IMCC1322)</name>
    <dbReference type="NCBI Taxonomy" id="488538"/>
    <lineage>
        <taxon>Bacteria</taxon>
        <taxon>Pseudomonadati</taxon>
        <taxon>Pseudomonadota</taxon>
        <taxon>Alphaproteobacteria</taxon>
        <taxon>Candidatus Puniceispirillales</taxon>
        <taxon>Candidatus Puniceispirillaceae</taxon>
        <taxon>Candidatus Puniceispirillum</taxon>
    </lineage>
</organism>
<keyword evidence="1" id="KW-0472">Membrane</keyword>
<dbReference type="EMBL" id="CP001751">
    <property type="protein sequence ID" value="ADE39263.1"/>
    <property type="molecule type" value="Genomic_DNA"/>
</dbReference>
<sequence length="172" mass="19274">MQQDILIIGVLFPAIPLMMINFGNRYSVLATLIRNLHDNAVRDNTTPDDAARFLRQIASLRKRLQLIGIVQTCAATAFVAALAAMIAMYLDHVSFGSWLFFTSIVLLMVAMSLFMLEIQIANRALDVHLSDLEDRQEWEAYLHPPRISRRSKAAAKRAELAATKSNDDSSLL</sequence>
<feature type="transmembrane region" description="Helical" evidence="1">
    <location>
        <begin position="6"/>
        <end position="24"/>
    </location>
</feature>
<evidence type="ECO:0000313" key="2">
    <source>
        <dbReference type="EMBL" id="ADE39263.1"/>
    </source>
</evidence>
<gene>
    <name evidence="2" type="ordered locus">SAR116_1020</name>
</gene>
<reference evidence="2 3" key="1">
    <citation type="journal article" date="2010" name="J. Bacteriol.">
        <title>Complete genome sequence of "Candidatus Puniceispirillum marinum" IMCC1322, a representative of the SAR116 clade in the Alphaproteobacteria.</title>
        <authorList>
            <person name="Oh H.M."/>
            <person name="Kwon K.K."/>
            <person name="Kang I."/>
            <person name="Kang S.G."/>
            <person name="Lee J.H."/>
            <person name="Kim S.J."/>
            <person name="Cho J.C."/>
        </authorList>
    </citation>
    <scope>NUCLEOTIDE SEQUENCE [LARGE SCALE GENOMIC DNA]</scope>
    <source>
        <strain evidence="2 3">IMCC1322</strain>
    </source>
</reference>
<feature type="transmembrane region" description="Helical" evidence="1">
    <location>
        <begin position="95"/>
        <end position="116"/>
    </location>
</feature>
<name>D5BSL6_PUNMI</name>